<organism evidence="1 2">
    <name type="scientific">Paenibacillus crassostreae</name>
    <dbReference type="NCBI Taxonomy" id="1763538"/>
    <lineage>
        <taxon>Bacteria</taxon>
        <taxon>Bacillati</taxon>
        <taxon>Bacillota</taxon>
        <taxon>Bacilli</taxon>
        <taxon>Bacillales</taxon>
        <taxon>Paenibacillaceae</taxon>
        <taxon>Paenibacillus</taxon>
    </lineage>
</organism>
<dbReference type="OrthoDB" id="2625519at2"/>
<dbReference type="AlphaFoldDB" id="A0A167AG65"/>
<protein>
    <submittedName>
        <fullName evidence="1">Uncharacterized protein</fullName>
    </submittedName>
</protein>
<dbReference type="RefSeq" id="WP_068661329.1">
    <property type="nucleotide sequence ID" value="NZ_LSFN01000044.1"/>
</dbReference>
<evidence type="ECO:0000313" key="2">
    <source>
        <dbReference type="Proteomes" id="UP000077134"/>
    </source>
</evidence>
<gene>
    <name evidence="1" type="ORF">PNBC_20690</name>
</gene>
<name>A0A167AG65_9BACL</name>
<reference evidence="1 2" key="1">
    <citation type="submission" date="2016-02" db="EMBL/GenBank/DDBJ databases">
        <title>Paenibacillus sp. LPB0068, isolated from Crassostrea gigas.</title>
        <authorList>
            <person name="Shin S.-K."/>
            <person name="Yi H."/>
        </authorList>
    </citation>
    <scope>NUCLEOTIDE SEQUENCE [LARGE SCALE GENOMIC DNA]</scope>
    <source>
        <strain evidence="1 2">LPB0068</strain>
    </source>
</reference>
<dbReference type="KEGG" id="pcx:LPB68_08540"/>
<dbReference type="EMBL" id="LSFN01000044">
    <property type="protein sequence ID" value="OAB70984.1"/>
    <property type="molecule type" value="Genomic_DNA"/>
</dbReference>
<dbReference type="Proteomes" id="UP000077134">
    <property type="component" value="Unassembled WGS sequence"/>
</dbReference>
<proteinExistence type="predicted"/>
<keyword evidence="2" id="KW-1185">Reference proteome</keyword>
<sequence length="60" mass="6825">MRPAWALSIGVSPECGQGYVFEISEGRVLILDNVKEGDFGKGWKDVFEDLERIKRIRTIV</sequence>
<evidence type="ECO:0000313" key="1">
    <source>
        <dbReference type="EMBL" id="OAB70984.1"/>
    </source>
</evidence>
<comment type="caution">
    <text evidence="1">The sequence shown here is derived from an EMBL/GenBank/DDBJ whole genome shotgun (WGS) entry which is preliminary data.</text>
</comment>
<accession>A0A167AG65</accession>